<dbReference type="GO" id="GO:0052689">
    <property type="term" value="F:carboxylic ester hydrolase activity"/>
    <property type="evidence" value="ECO:0007669"/>
    <property type="project" value="UniProtKB-ARBA"/>
</dbReference>
<sequence>MSSKLSFTTRMILLAGLAIGCLTALWYTFVALKEEPVPRDEIVASYAYRAPADIGMSVNEIGEGLFEFSYRSFDGAQVNGRISYPPAKQEKYPVLVGVAAMGRGYQRWWVDSFKGRPTVTRVNEITERASAKGYVVVAIDARFHGTRKDPNRTLGSIMNDLHYFGDKRDYEAMIRNTVLDYRVLMDWIAQQRDLDGGNLTLAGYSMGAQVALLASALDPRVNRVIAMVPPHIDDKTAIVAPKNLASLIKRPKVLLITADDDEYASREDNLHLYEAIASQDKRHQVFEGGHILPANYIAEVGSWL</sequence>
<gene>
    <name evidence="4" type="ORF">SAMN05216212_2518</name>
</gene>
<organism evidence="4 5">
    <name type="scientific">Microbulbifer yueqingensis</name>
    <dbReference type="NCBI Taxonomy" id="658219"/>
    <lineage>
        <taxon>Bacteria</taxon>
        <taxon>Pseudomonadati</taxon>
        <taxon>Pseudomonadota</taxon>
        <taxon>Gammaproteobacteria</taxon>
        <taxon>Cellvibrionales</taxon>
        <taxon>Microbulbiferaceae</taxon>
        <taxon>Microbulbifer</taxon>
    </lineage>
</organism>
<dbReference type="AlphaFoldDB" id="A0A1G9CIP8"/>
<evidence type="ECO:0000256" key="1">
    <source>
        <dbReference type="ARBA" id="ARBA00022801"/>
    </source>
</evidence>
<keyword evidence="2" id="KW-0812">Transmembrane</keyword>
<evidence type="ECO:0000313" key="5">
    <source>
        <dbReference type="Proteomes" id="UP000199305"/>
    </source>
</evidence>
<feature type="transmembrane region" description="Helical" evidence="2">
    <location>
        <begin position="12"/>
        <end position="32"/>
    </location>
</feature>
<accession>A0A1G9CIP8</accession>
<dbReference type="Gene3D" id="3.40.50.1820">
    <property type="entry name" value="alpha/beta hydrolase"/>
    <property type="match status" value="1"/>
</dbReference>
<name>A0A1G9CIP8_9GAMM</name>
<dbReference type="PANTHER" id="PTHR22946:SF9">
    <property type="entry name" value="POLYKETIDE TRANSFERASE AF380"/>
    <property type="match status" value="1"/>
</dbReference>
<dbReference type="InterPro" id="IPR002925">
    <property type="entry name" value="Dienelactn_hydro"/>
</dbReference>
<dbReference type="RefSeq" id="WP_091514606.1">
    <property type="nucleotide sequence ID" value="NZ_FNFH01000005.1"/>
</dbReference>
<keyword evidence="2" id="KW-1133">Transmembrane helix</keyword>
<dbReference type="Proteomes" id="UP000199305">
    <property type="component" value="Unassembled WGS sequence"/>
</dbReference>
<protein>
    <submittedName>
        <fullName evidence="4">Acetyl xylan esterase (AXE1)</fullName>
    </submittedName>
</protein>
<feature type="domain" description="Dienelactone hydrolase" evidence="3">
    <location>
        <begin position="120"/>
        <end position="285"/>
    </location>
</feature>
<dbReference type="EMBL" id="FNFH01000005">
    <property type="protein sequence ID" value="SDK51295.1"/>
    <property type="molecule type" value="Genomic_DNA"/>
</dbReference>
<dbReference type="PANTHER" id="PTHR22946">
    <property type="entry name" value="DIENELACTONE HYDROLASE DOMAIN-CONTAINING PROTEIN-RELATED"/>
    <property type="match status" value="1"/>
</dbReference>
<dbReference type="Pfam" id="PF01738">
    <property type="entry name" value="DLH"/>
    <property type="match status" value="1"/>
</dbReference>
<dbReference type="PROSITE" id="PS51257">
    <property type="entry name" value="PROKAR_LIPOPROTEIN"/>
    <property type="match status" value="1"/>
</dbReference>
<proteinExistence type="predicted"/>
<dbReference type="InterPro" id="IPR050261">
    <property type="entry name" value="FrsA_esterase"/>
</dbReference>
<keyword evidence="5" id="KW-1185">Reference proteome</keyword>
<keyword evidence="2" id="KW-0472">Membrane</keyword>
<dbReference type="SUPFAM" id="SSF53474">
    <property type="entry name" value="alpha/beta-Hydrolases"/>
    <property type="match status" value="1"/>
</dbReference>
<keyword evidence="1" id="KW-0378">Hydrolase</keyword>
<dbReference type="InterPro" id="IPR029058">
    <property type="entry name" value="AB_hydrolase_fold"/>
</dbReference>
<evidence type="ECO:0000259" key="3">
    <source>
        <dbReference type="Pfam" id="PF01738"/>
    </source>
</evidence>
<evidence type="ECO:0000313" key="4">
    <source>
        <dbReference type="EMBL" id="SDK51295.1"/>
    </source>
</evidence>
<evidence type="ECO:0000256" key="2">
    <source>
        <dbReference type="SAM" id="Phobius"/>
    </source>
</evidence>
<dbReference type="OrthoDB" id="9804723at2"/>
<reference evidence="5" key="1">
    <citation type="submission" date="2016-10" db="EMBL/GenBank/DDBJ databases">
        <authorList>
            <person name="Varghese N."/>
            <person name="Submissions S."/>
        </authorList>
    </citation>
    <scope>NUCLEOTIDE SEQUENCE [LARGE SCALE GENOMIC DNA]</scope>
    <source>
        <strain evidence="5">CGMCC 1.10658</strain>
    </source>
</reference>